<dbReference type="AlphaFoldDB" id="A0A5C1QIX1"/>
<evidence type="ECO:0000313" key="6">
    <source>
        <dbReference type="EMBL" id="QEN08103.1"/>
    </source>
</evidence>
<dbReference type="OrthoDB" id="8075495at2"/>
<dbReference type="InterPro" id="IPR003339">
    <property type="entry name" value="ABC/ECF_trnsptr_transmembrane"/>
</dbReference>
<sequence>MKFKLLFLLSIVLMGLQLIIPKSGFLLIPFIIAGLIVRNRKALVSYLRFLVPTSLFLLILYFLFGHFKDGIHTVILLASISLSLQVYLSFYKDLSLYDLLVETGFPKKIAFILYGALNYTLFIKPVIDEIQDAQRLRGIEIPHGMRRVFYFHIFLIPLMVRLLKGAEHLAESLYLRSYEDLH</sequence>
<accession>A0A5C1QIX1</accession>
<evidence type="ECO:0000256" key="5">
    <source>
        <dbReference type="SAM" id="Phobius"/>
    </source>
</evidence>
<dbReference type="RefSeq" id="WP_149486183.1">
    <property type="nucleotide sequence ID" value="NZ_CP036150.1"/>
</dbReference>
<keyword evidence="3 5" id="KW-1133">Transmembrane helix</keyword>
<protein>
    <recommendedName>
        <fullName evidence="8">Energy-coupling factor transporter transmembrane protein EcfT</fullName>
    </recommendedName>
</protein>
<evidence type="ECO:0000256" key="1">
    <source>
        <dbReference type="ARBA" id="ARBA00004141"/>
    </source>
</evidence>
<keyword evidence="4 5" id="KW-0472">Membrane</keyword>
<evidence type="ECO:0000256" key="4">
    <source>
        <dbReference type="ARBA" id="ARBA00023136"/>
    </source>
</evidence>
<evidence type="ECO:0008006" key="8">
    <source>
        <dbReference type="Google" id="ProtNLM"/>
    </source>
</evidence>
<evidence type="ECO:0000256" key="3">
    <source>
        <dbReference type="ARBA" id="ARBA00022989"/>
    </source>
</evidence>
<reference evidence="6 7" key="1">
    <citation type="submission" date="2019-02" db="EMBL/GenBank/DDBJ databases">
        <title>Complete Genome Sequence and Methylome Analysis of free living Spirochaetas.</title>
        <authorList>
            <person name="Fomenkov A."/>
            <person name="Dubinina G."/>
            <person name="Leshcheva N."/>
            <person name="Mikheeva N."/>
            <person name="Grabovich M."/>
            <person name="Vincze T."/>
            <person name="Roberts R.J."/>
        </authorList>
    </citation>
    <scope>NUCLEOTIDE SEQUENCE [LARGE SCALE GENOMIC DNA]</scope>
    <source>
        <strain evidence="6 7">K2</strain>
    </source>
</reference>
<dbReference type="Proteomes" id="UP000324209">
    <property type="component" value="Chromosome"/>
</dbReference>
<dbReference type="KEGG" id="ock:EXM22_08930"/>
<keyword evidence="2 5" id="KW-0812">Transmembrane</keyword>
<organism evidence="6 7">
    <name type="scientific">Oceanispirochaeta crateris</name>
    <dbReference type="NCBI Taxonomy" id="2518645"/>
    <lineage>
        <taxon>Bacteria</taxon>
        <taxon>Pseudomonadati</taxon>
        <taxon>Spirochaetota</taxon>
        <taxon>Spirochaetia</taxon>
        <taxon>Spirochaetales</taxon>
        <taxon>Spirochaetaceae</taxon>
        <taxon>Oceanispirochaeta</taxon>
    </lineage>
</organism>
<dbReference type="EMBL" id="CP036150">
    <property type="protein sequence ID" value="QEN08103.1"/>
    <property type="molecule type" value="Genomic_DNA"/>
</dbReference>
<proteinExistence type="predicted"/>
<evidence type="ECO:0000256" key="2">
    <source>
        <dbReference type="ARBA" id="ARBA00022692"/>
    </source>
</evidence>
<dbReference type="GO" id="GO:0005886">
    <property type="term" value="C:plasma membrane"/>
    <property type="evidence" value="ECO:0007669"/>
    <property type="project" value="UniProtKB-ARBA"/>
</dbReference>
<name>A0A5C1QIX1_9SPIO</name>
<feature type="transmembrane region" description="Helical" evidence="5">
    <location>
        <begin position="71"/>
        <end position="89"/>
    </location>
</feature>
<gene>
    <name evidence="6" type="ORF">EXM22_08930</name>
</gene>
<evidence type="ECO:0000313" key="7">
    <source>
        <dbReference type="Proteomes" id="UP000324209"/>
    </source>
</evidence>
<keyword evidence="7" id="KW-1185">Reference proteome</keyword>
<feature type="transmembrane region" description="Helical" evidence="5">
    <location>
        <begin position="45"/>
        <end position="64"/>
    </location>
</feature>
<comment type="subcellular location">
    <subcellularLocation>
        <location evidence="1">Membrane</location>
        <topology evidence="1">Multi-pass membrane protein</topology>
    </subcellularLocation>
</comment>
<dbReference type="Pfam" id="PF02361">
    <property type="entry name" value="CbiQ"/>
    <property type="match status" value="1"/>
</dbReference>